<dbReference type="Pfam" id="PF02561">
    <property type="entry name" value="FliS"/>
    <property type="match status" value="1"/>
</dbReference>
<dbReference type="CDD" id="cd16098">
    <property type="entry name" value="FliS"/>
    <property type="match status" value="1"/>
</dbReference>
<comment type="similarity">
    <text evidence="2">Belongs to the FliS family.</text>
</comment>
<dbReference type="PANTHER" id="PTHR34773:SF1">
    <property type="entry name" value="FLAGELLAR SECRETION CHAPERONE FLIS"/>
    <property type="match status" value="1"/>
</dbReference>
<reference evidence="6 7" key="1">
    <citation type="submission" date="2018-03" db="EMBL/GenBank/DDBJ databases">
        <title>Bacillus urumqiensis sp. nov., a moderately haloalkaliphilic bacterium isolated from a salt lake.</title>
        <authorList>
            <person name="Zhao B."/>
            <person name="Liao Z."/>
        </authorList>
    </citation>
    <scope>NUCLEOTIDE SEQUENCE [LARGE SCALE GENOMIC DNA]</scope>
    <source>
        <strain evidence="6 7">BZ-SZ-XJ18</strain>
    </source>
</reference>
<dbReference type="GO" id="GO:0005829">
    <property type="term" value="C:cytosol"/>
    <property type="evidence" value="ECO:0007669"/>
    <property type="project" value="UniProtKB-SubCell"/>
</dbReference>
<dbReference type="PANTHER" id="PTHR34773">
    <property type="entry name" value="FLAGELLAR SECRETION CHAPERONE FLIS"/>
    <property type="match status" value="1"/>
</dbReference>
<evidence type="ECO:0000256" key="3">
    <source>
        <dbReference type="ARBA" id="ARBA00022490"/>
    </source>
</evidence>
<dbReference type="AlphaFoldDB" id="A0A2P6MKC1"/>
<accession>A0A2P6MKC1</accession>
<evidence type="ECO:0000256" key="5">
    <source>
        <dbReference type="ARBA" id="ARBA00023186"/>
    </source>
</evidence>
<keyword evidence="5" id="KW-0143">Chaperone</keyword>
<dbReference type="InterPro" id="IPR036584">
    <property type="entry name" value="FliS_sf"/>
</dbReference>
<evidence type="ECO:0000313" key="6">
    <source>
        <dbReference type="EMBL" id="PRO66739.1"/>
    </source>
</evidence>
<dbReference type="GO" id="GO:0044780">
    <property type="term" value="P:bacterial-type flagellum assembly"/>
    <property type="evidence" value="ECO:0007669"/>
    <property type="project" value="InterPro"/>
</dbReference>
<dbReference type="Proteomes" id="UP000243650">
    <property type="component" value="Unassembled WGS sequence"/>
</dbReference>
<comment type="caution">
    <text evidence="6">The sequence shown here is derived from an EMBL/GenBank/DDBJ whole genome shotgun (WGS) entry which is preliminary data.</text>
</comment>
<keyword evidence="7" id="KW-1185">Reference proteome</keyword>
<gene>
    <name evidence="6" type="ORF">C6I21_02090</name>
</gene>
<dbReference type="OrthoDB" id="9792010at2"/>
<comment type="subcellular location">
    <subcellularLocation>
        <location evidence="1">Cytoplasm</location>
        <location evidence="1">Cytosol</location>
    </subcellularLocation>
</comment>
<evidence type="ECO:0000313" key="7">
    <source>
        <dbReference type="Proteomes" id="UP000243650"/>
    </source>
</evidence>
<dbReference type="EMBL" id="PVNS01000002">
    <property type="protein sequence ID" value="PRO66739.1"/>
    <property type="molecule type" value="Genomic_DNA"/>
</dbReference>
<sequence>MNRKNGGERVLTNEALYQKTPQQLTTLLYEALLERLTEAEEAAEAKNYAAASKNIQKAVDILTRLGSGLNYEAGIVADQLEQVYNYAADELVRAVYSGNYEVIGAVRELLQPVAQAWNKAASTSAARTTAGQRTQTQAYDKLSMYE</sequence>
<evidence type="ECO:0000256" key="4">
    <source>
        <dbReference type="ARBA" id="ARBA00022795"/>
    </source>
</evidence>
<organism evidence="6 7">
    <name type="scientific">Alkalicoccus urumqiensis</name>
    <name type="common">Bacillus urumqiensis</name>
    <dbReference type="NCBI Taxonomy" id="1548213"/>
    <lineage>
        <taxon>Bacteria</taxon>
        <taxon>Bacillati</taxon>
        <taxon>Bacillota</taxon>
        <taxon>Bacilli</taxon>
        <taxon>Bacillales</taxon>
        <taxon>Bacillaceae</taxon>
        <taxon>Alkalicoccus</taxon>
    </lineage>
</organism>
<keyword evidence="6" id="KW-0966">Cell projection</keyword>
<dbReference type="InterPro" id="IPR003713">
    <property type="entry name" value="FliS"/>
</dbReference>
<evidence type="ECO:0000256" key="1">
    <source>
        <dbReference type="ARBA" id="ARBA00004514"/>
    </source>
</evidence>
<keyword evidence="3" id="KW-0963">Cytoplasm</keyword>
<name>A0A2P6MKC1_ALKUR</name>
<proteinExistence type="inferred from homology"/>
<keyword evidence="6" id="KW-0969">Cilium</keyword>
<keyword evidence="4" id="KW-1005">Bacterial flagellum biogenesis</keyword>
<dbReference type="SUPFAM" id="SSF101116">
    <property type="entry name" value="Flagellar export chaperone FliS"/>
    <property type="match status" value="1"/>
</dbReference>
<evidence type="ECO:0000256" key="2">
    <source>
        <dbReference type="ARBA" id="ARBA00008787"/>
    </source>
</evidence>
<dbReference type="Gene3D" id="1.20.120.340">
    <property type="entry name" value="Flagellar protein FliS"/>
    <property type="match status" value="1"/>
</dbReference>
<dbReference type="GO" id="GO:0071973">
    <property type="term" value="P:bacterial-type flagellum-dependent cell motility"/>
    <property type="evidence" value="ECO:0007669"/>
    <property type="project" value="TreeGrafter"/>
</dbReference>
<keyword evidence="6" id="KW-0282">Flagellum</keyword>
<protein>
    <submittedName>
        <fullName evidence="6">Flagellar export chaperone FliS</fullName>
    </submittedName>
</protein>